<dbReference type="GO" id="GO:0046872">
    <property type="term" value="F:metal ion binding"/>
    <property type="evidence" value="ECO:0007669"/>
    <property type="project" value="TreeGrafter"/>
</dbReference>
<reference evidence="3" key="1">
    <citation type="submission" date="2022-05" db="EMBL/GenBank/DDBJ databases">
        <authorList>
            <person name="Pankratov T."/>
        </authorList>
    </citation>
    <scope>NUCLEOTIDE SEQUENCE</scope>
    <source>
        <strain evidence="3">BP6-180914</strain>
    </source>
</reference>
<dbReference type="SUPFAM" id="SSF55154">
    <property type="entry name" value="CYTH-like phosphatases"/>
    <property type="match status" value="1"/>
</dbReference>
<name>A0AA42CR47_9HYPH</name>
<dbReference type="EMBL" id="JAMOIM010000040">
    <property type="protein sequence ID" value="MCW6512107.1"/>
    <property type="molecule type" value="Genomic_DNA"/>
</dbReference>
<gene>
    <name evidence="3" type="ORF">M8523_29685</name>
</gene>
<dbReference type="SMART" id="SM00880">
    <property type="entry name" value="CHAD"/>
    <property type="match status" value="1"/>
</dbReference>
<dbReference type="GO" id="GO:0050355">
    <property type="term" value="F:inorganic triphosphate phosphatase activity"/>
    <property type="evidence" value="ECO:0007669"/>
    <property type="project" value="InterPro"/>
</dbReference>
<dbReference type="Pfam" id="PF05235">
    <property type="entry name" value="CHAD"/>
    <property type="match status" value="1"/>
</dbReference>
<dbReference type="Gene3D" id="2.40.320.10">
    <property type="entry name" value="Hypothetical Protein Pfu-838710-001"/>
    <property type="match status" value="1"/>
</dbReference>
<dbReference type="PANTHER" id="PTHR39569">
    <property type="entry name" value="INORGANIC TRIPHOSPHATASE"/>
    <property type="match status" value="1"/>
</dbReference>
<protein>
    <submittedName>
        <fullName evidence="3">CHAD domain-containing protein</fullName>
    </submittedName>
</protein>
<dbReference type="InterPro" id="IPR033469">
    <property type="entry name" value="CYTH-like_dom_sf"/>
</dbReference>
<evidence type="ECO:0000259" key="1">
    <source>
        <dbReference type="PROSITE" id="PS51707"/>
    </source>
</evidence>
<dbReference type="InterPro" id="IPR039013">
    <property type="entry name" value="YgiF"/>
</dbReference>
<evidence type="ECO:0000313" key="3">
    <source>
        <dbReference type="EMBL" id="MCW6512107.1"/>
    </source>
</evidence>
<dbReference type="PANTHER" id="PTHR39569:SF1">
    <property type="entry name" value="INORGANIC TRIPHOSPHATASE"/>
    <property type="match status" value="1"/>
</dbReference>
<sequence length="524" mass="58457">MSQYHPREVEMKLSLGPADLADMRRHIAAELGHAGITSRLVSVYYDTPDYELRAQGVTLRVRSAHDRKVQTTKLAGQAAVGLFSRGEWETPLDGDVPDLKAFARTPAGDIIDAKRIRVEALFETIVDRTLWMVEHQGTLIEIALDDGKVVTATRTEPLAELELELKRGSPRELFALARKLNPRGLLHPGVRAKSEVGYRLLSGKAAKPVKADPVVLDKHMTSAAAFQAVMHATLRHFCLNEPVVISHRTPESLHQARVALRRMRSALSLFKDFTRDGQLPELKRRLQIVSRDLGEARNLDVYIAHSVRPLVERNGGETGLKALLTELEARRAKAFDLAVTQLRSEDFGKLLLDLLEWIEAGPWLSDEDPARKAARERPVRALAAAVLEKQRRKVKRAGRNLDEIDPAARHRVRIEAKKLRYAAEFFTSLARKGKAKERHLAFVAALEKLQEHLGDLNDIHTGHEIVLRLAETAPLGTPPSREAVGAAAHVSALEHARVEDRIAAAAEAYTAFAQARRFWSKWPA</sequence>
<dbReference type="InterPro" id="IPR023577">
    <property type="entry name" value="CYTH_domain"/>
</dbReference>
<evidence type="ECO:0000259" key="2">
    <source>
        <dbReference type="PROSITE" id="PS51708"/>
    </source>
</evidence>
<dbReference type="CDD" id="cd07756">
    <property type="entry name" value="CYTH-like_Pase_CHAD"/>
    <property type="match status" value="1"/>
</dbReference>
<dbReference type="Gene3D" id="1.40.20.10">
    <property type="entry name" value="CHAD domain"/>
    <property type="match status" value="1"/>
</dbReference>
<dbReference type="PROSITE" id="PS51707">
    <property type="entry name" value="CYTH"/>
    <property type="match status" value="1"/>
</dbReference>
<dbReference type="SMART" id="SM01118">
    <property type="entry name" value="CYTH"/>
    <property type="match status" value="1"/>
</dbReference>
<dbReference type="InterPro" id="IPR038186">
    <property type="entry name" value="CHAD_dom_sf"/>
</dbReference>
<dbReference type="AlphaFoldDB" id="A0AA42CR47"/>
<comment type="caution">
    <text evidence="3">The sequence shown here is derived from an EMBL/GenBank/DDBJ whole genome shotgun (WGS) entry which is preliminary data.</text>
</comment>
<dbReference type="InterPro" id="IPR007899">
    <property type="entry name" value="CHAD_dom"/>
</dbReference>
<evidence type="ECO:0000313" key="4">
    <source>
        <dbReference type="Proteomes" id="UP001165667"/>
    </source>
</evidence>
<proteinExistence type="predicted"/>
<accession>A0AA42CR47</accession>
<dbReference type="Pfam" id="PF01928">
    <property type="entry name" value="CYTH"/>
    <property type="match status" value="1"/>
</dbReference>
<feature type="domain" description="CYTH" evidence="1">
    <location>
        <begin position="6"/>
        <end position="204"/>
    </location>
</feature>
<dbReference type="Proteomes" id="UP001165667">
    <property type="component" value="Unassembled WGS sequence"/>
</dbReference>
<organism evidence="3 4">
    <name type="scientific">Lichenifustis flavocetrariae</name>
    <dbReference type="NCBI Taxonomy" id="2949735"/>
    <lineage>
        <taxon>Bacteria</taxon>
        <taxon>Pseudomonadati</taxon>
        <taxon>Pseudomonadota</taxon>
        <taxon>Alphaproteobacteria</taxon>
        <taxon>Hyphomicrobiales</taxon>
        <taxon>Lichenihabitantaceae</taxon>
        <taxon>Lichenifustis</taxon>
    </lineage>
</organism>
<keyword evidence="4" id="KW-1185">Reference proteome</keyword>
<dbReference type="PROSITE" id="PS51708">
    <property type="entry name" value="CHAD"/>
    <property type="match status" value="1"/>
</dbReference>
<feature type="domain" description="CHAD" evidence="2">
    <location>
        <begin position="219"/>
        <end position="517"/>
    </location>
</feature>
<dbReference type="RefSeq" id="WP_282588484.1">
    <property type="nucleotide sequence ID" value="NZ_JAMOIM010000040.1"/>
</dbReference>